<dbReference type="CDD" id="cd01627">
    <property type="entry name" value="HAD_TPP"/>
    <property type="match status" value="1"/>
</dbReference>
<evidence type="ECO:0000256" key="2">
    <source>
        <dbReference type="ARBA" id="ARBA00008799"/>
    </source>
</evidence>
<dbReference type="RefSeq" id="WP_281094064.1">
    <property type="nucleotide sequence ID" value="NZ_JARYZI010000005.1"/>
</dbReference>
<dbReference type="Proteomes" id="UP001158045">
    <property type="component" value="Unassembled WGS sequence"/>
</dbReference>
<comment type="similarity">
    <text evidence="2">Belongs to the glycosyltransferase 20 family.</text>
</comment>
<dbReference type="InterPro" id="IPR006379">
    <property type="entry name" value="HAD-SF_hydro_IIB"/>
</dbReference>
<dbReference type="EMBL" id="JARYZI010000005">
    <property type="protein sequence ID" value="MDH8678224.1"/>
    <property type="molecule type" value="Genomic_DNA"/>
</dbReference>
<evidence type="ECO:0000256" key="1">
    <source>
        <dbReference type="ARBA" id="ARBA00006330"/>
    </source>
</evidence>
<evidence type="ECO:0000313" key="3">
    <source>
        <dbReference type="EMBL" id="MDH8678224.1"/>
    </source>
</evidence>
<comment type="similarity">
    <text evidence="1">In the C-terminal section; belongs to the trehalose phosphatase family.</text>
</comment>
<accession>A0ABT6NCT2</accession>
<dbReference type="CDD" id="cd03788">
    <property type="entry name" value="GT20_TPS"/>
    <property type="match status" value="1"/>
</dbReference>
<dbReference type="InterPro" id="IPR023214">
    <property type="entry name" value="HAD_sf"/>
</dbReference>
<dbReference type="SUPFAM" id="SSF53756">
    <property type="entry name" value="UDP-Glycosyltransferase/glycogen phosphorylase"/>
    <property type="match status" value="1"/>
</dbReference>
<dbReference type="Pfam" id="PF00982">
    <property type="entry name" value="Glyco_transf_20"/>
    <property type="match status" value="1"/>
</dbReference>
<sequence length="728" mass="84244">MSKTIFVSNRLPVTVKKEDDKLSFHKSIGGLATGLQGYHEKSDSLWVGWTGLQDEIMTELDHQEIESILLKDYKCVPVNLTEVEIDRYYYGFSNKTIWPLFHYFSNLASHDVENWDAYKKVNLKFYNSIKNLIEEDDIIWIHDYQLMLLPQMIRENHPKVKIGFFLHIPFPSYEIFRTIVWREELLEGVLGSDLIGFHTYDYVRHFLSSVRRILGCEHHLNTITFNGRYVKADVFPMGIDFNHFAAEYKDEGYKSQFKAIKNSLKDIKMILSIDRLDYTKGIPERIKAYRRFLELYPEFIGKVRLNLIVAPSREAVDSYKELLKEIQILVSEVNGELGTISWQPIFFFFQSFTQEELIAYYRSAEVMLVTPLRDGMNLVVKEYLASRTDYAGMVVISETAGAASELGEYIIVNPNDLDQIAEGIKQALEMPIIEKQVINQTMCKRLKRYNVKFWAEDFMYNLTNLITDPMQLTGQVDLDEEPSSLLKSFEVGKNRLLLLDYDGTLVGFKSVPEKARPDRELKELLQKLVDNKHNTVVIVSGRDHVTLEKWFGDLKVHLIASHGLWLKHPDSSWEMTISLNNEWKSTINHVLEVYADRMPGALIEEKDYSLAFHYRLCEPDLVATKLHEVKDALVSMTQTMTIGLQEGNKVIEMKDLRVNKGYGASEFLKNPNYDFIMSIGDDVTDEDLFDVLGEDSFGIKVGLGNSKANYRVRSWQSVRKLLNKLSSY</sequence>
<name>A0ABT6NCT2_9FIRM</name>
<dbReference type="InterPro" id="IPR036412">
    <property type="entry name" value="HAD-like_sf"/>
</dbReference>
<comment type="caution">
    <text evidence="3">The sequence shown here is derived from an EMBL/GenBank/DDBJ whole genome shotgun (WGS) entry which is preliminary data.</text>
</comment>
<dbReference type="Pfam" id="PF02358">
    <property type="entry name" value="Trehalose_PPase"/>
    <property type="match status" value="1"/>
</dbReference>
<dbReference type="NCBIfam" id="NF011071">
    <property type="entry name" value="PRK14501.1"/>
    <property type="match status" value="1"/>
</dbReference>
<organism evidence="3 4">
    <name type="scientific">Fusibacter bizertensis</name>
    <dbReference type="NCBI Taxonomy" id="1488331"/>
    <lineage>
        <taxon>Bacteria</taxon>
        <taxon>Bacillati</taxon>
        <taxon>Bacillota</taxon>
        <taxon>Clostridia</taxon>
        <taxon>Eubacteriales</taxon>
        <taxon>Eubacteriales Family XII. Incertae Sedis</taxon>
        <taxon>Fusibacter</taxon>
    </lineage>
</organism>
<dbReference type="Gene3D" id="3.40.50.1000">
    <property type="entry name" value="HAD superfamily/HAD-like"/>
    <property type="match status" value="1"/>
</dbReference>
<dbReference type="Gene3D" id="3.30.70.1020">
    <property type="entry name" value="Trehalose-6-phosphate phosphatase related protein, domain 2"/>
    <property type="match status" value="1"/>
</dbReference>
<proteinExistence type="inferred from homology"/>
<protein>
    <submittedName>
        <fullName evidence="3">Bifunctional alpha,alpha-trehalose-phosphate synthase (UDP-forming)/trehalose-phosphatase</fullName>
    </submittedName>
</protein>
<dbReference type="NCBIfam" id="TIGR00685">
    <property type="entry name" value="T6PP"/>
    <property type="match status" value="1"/>
</dbReference>
<gene>
    <name evidence="3" type="ORF">QE109_08700</name>
</gene>
<dbReference type="InterPro" id="IPR003337">
    <property type="entry name" value="Trehalose_PPase"/>
</dbReference>
<keyword evidence="4" id="KW-1185">Reference proteome</keyword>
<dbReference type="PANTHER" id="PTHR10788:SF106">
    <property type="entry name" value="BCDNA.GH08860"/>
    <property type="match status" value="1"/>
</dbReference>
<dbReference type="InterPro" id="IPR001830">
    <property type="entry name" value="Glyco_trans_20"/>
</dbReference>
<dbReference type="NCBIfam" id="TIGR01484">
    <property type="entry name" value="HAD-SF-IIB"/>
    <property type="match status" value="1"/>
</dbReference>
<dbReference type="PANTHER" id="PTHR10788">
    <property type="entry name" value="TREHALOSE-6-PHOSPHATE SYNTHASE"/>
    <property type="match status" value="1"/>
</dbReference>
<evidence type="ECO:0000313" key="4">
    <source>
        <dbReference type="Proteomes" id="UP001158045"/>
    </source>
</evidence>
<dbReference type="Gene3D" id="3.40.50.2000">
    <property type="entry name" value="Glycogen Phosphorylase B"/>
    <property type="match status" value="2"/>
</dbReference>
<reference evidence="3 4" key="1">
    <citation type="submission" date="2023-04" db="EMBL/GenBank/DDBJ databases">
        <title>Fusibacter bizertensis strain WBS, isolated from littoral bottom sediments of the Arctic seas - biochemical and genomic analysis.</title>
        <authorList>
            <person name="Brioukhanov A.L."/>
        </authorList>
    </citation>
    <scope>NUCLEOTIDE SEQUENCE [LARGE SCALE GENOMIC DNA]</scope>
    <source>
        <strain evidence="3 4">WBS</strain>
    </source>
</reference>
<dbReference type="SUPFAM" id="SSF56784">
    <property type="entry name" value="HAD-like"/>
    <property type="match status" value="1"/>
</dbReference>